<accession>A0ABT0NYA9</accession>
<dbReference type="RefSeq" id="WP_249491553.1">
    <property type="nucleotide sequence ID" value="NZ_JAMCCK010000035.1"/>
</dbReference>
<keyword evidence="3" id="KW-1185">Reference proteome</keyword>
<sequence>MRIGTTLAVLALTGAALLTTAGAAAADEDRTAMQSGFMNGSVSVTDSGTVTLDSIVEGAQYTDCTIC</sequence>
<proteinExistence type="predicted"/>
<evidence type="ECO:0000313" key="3">
    <source>
        <dbReference type="Proteomes" id="UP001202052"/>
    </source>
</evidence>
<gene>
    <name evidence="2" type="ORF">M4438_23635</name>
</gene>
<reference evidence="2 3" key="1">
    <citation type="submission" date="2022-05" db="EMBL/GenBank/DDBJ databases">
        <title>Genome Resource of Streptomyces lavenduligriseus GA1-1, a Strain with Broad-Spectrum Antifungal Activity against Phytopathogenic Fungi.</title>
        <authorList>
            <person name="Qi D."/>
        </authorList>
    </citation>
    <scope>NUCLEOTIDE SEQUENCE [LARGE SCALE GENOMIC DNA]</scope>
    <source>
        <strain evidence="2 3">GA1-1</strain>
    </source>
</reference>
<evidence type="ECO:0000256" key="1">
    <source>
        <dbReference type="SAM" id="SignalP"/>
    </source>
</evidence>
<protein>
    <recommendedName>
        <fullName evidence="4">Secreted protein</fullName>
    </recommendedName>
</protein>
<dbReference type="Proteomes" id="UP001202052">
    <property type="component" value="Unassembled WGS sequence"/>
</dbReference>
<dbReference type="EMBL" id="JAMCCK010000035">
    <property type="protein sequence ID" value="MCL3996467.1"/>
    <property type="molecule type" value="Genomic_DNA"/>
</dbReference>
<evidence type="ECO:0008006" key="4">
    <source>
        <dbReference type="Google" id="ProtNLM"/>
    </source>
</evidence>
<organism evidence="2 3">
    <name type="scientific">Streptomyces lavenduligriseus</name>
    <dbReference type="NCBI Taxonomy" id="67315"/>
    <lineage>
        <taxon>Bacteria</taxon>
        <taxon>Bacillati</taxon>
        <taxon>Actinomycetota</taxon>
        <taxon>Actinomycetes</taxon>
        <taxon>Kitasatosporales</taxon>
        <taxon>Streptomycetaceae</taxon>
        <taxon>Streptomyces</taxon>
    </lineage>
</organism>
<evidence type="ECO:0000313" key="2">
    <source>
        <dbReference type="EMBL" id="MCL3996467.1"/>
    </source>
</evidence>
<feature type="chain" id="PRO_5047293052" description="Secreted protein" evidence="1">
    <location>
        <begin position="26"/>
        <end position="67"/>
    </location>
</feature>
<keyword evidence="1" id="KW-0732">Signal</keyword>
<name>A0ABT0NYA9_9ACTN</name>
<comment type="caution">
    <text evidence="2">The sequence shown here is derived from an EMBL/GenBank/DDBJ whole genome shotgun (WGS) entry which is preliminary data.</text>
</comment>
<feature type="signal peptide" evidence="1">
    <location>
        <begin position="1"/>
        <end position="25"/>
    </location>
</feature>